<protein>
    <submittedName>
        <fullName evidence="3">Uncharacterized protein</fullName>
    </submittedName>
</protein>
<proteinExistence type="predicted"/>
<dbReference type="WBParaSite" id="jg2466">
    <property type="protein sequence ID" value="jg2466"/>
    <property type="gene ID" value="jg2466"/>
</dbReference>
<keyword evidence="1" id="KW-0175">Coiled coil</keyword>
<evidence type="ECO:0000313" key="2">
    <source>
        <dbReference type="Proteomes" id="UP000887574"/>
    </source>
</evidence>
<keyword evidence="2" id="KW-1185">Reference proteome</keyword>
<organism evidence="2 3">
    <name type="scientific">Ditylenchus dipsaci</name>
    <dbReference type="NCBI Taxonomy" id="166011"/>
    <lineage>
        <taxon>Eukaryota</taxon>
        <taxon>Metazoa</taxon>
        <taxon>Ecdysozoa</taxon>
        <taxon>Nematoda</taxon>
        <taxon>Chromadorea</taxon>
        <taxon>Rhabditida</taxon>
        <taxon>Tylenchina</taxon>
        <taxon>Tylenchomorpha</taxon>
        <taxon>Sphaerularioidea</taxon>
        <taxon>Anguinidae</taxon>
        <taxon>Anguininae</taxon>
        <taxon>Ditylenchus</taxon>
    </lineage>
</organism>
<feature type="coiled-coil region" evidence="1">
    <location>
        <begin position="571"/>
        <end position="609"/>
    </location>
</feature>
<evidence type="ECO:0000313" key="3">
    <source>
        <dbReference type="WBParaSite" id="jg2466"/>
    </source>
</evidence>
<dbReference type="AlphaFoldDB" id="A0A915DXB2"/>
<evidence type="ECO:0000256" key="1">
    <source>
        <dbReference type="SAM" id="Coils"/>
    </source>
</evidence>
<dbReference type="Proteomes" id="UP000887574">
    <property type="component" value="Unplaced"/>
</dbReference>
<accession>A0A915DXB2</accession>
<reference evidence="3" key="1">
    <citation type="submission" date="2022-11" db="UniProtKB">
        <authorList>
            <consortium name="WormBaseParasite"/>
        </authorList>
    </citation>
    <scope>IDENTIFICATION</scope>
</reference>
<dbReference type="Gene3D" id="2.40.70.10">
    <property type="entry name" value="Acid Proteases"/>
    <property type="match status" value="1"/>
</dbReference>
<name>A0A915DXB2_9BILA</name>
<sequence length="614" mass="68663">MSSLSLDDVDIFTYEGHVYGRLLKVDVLLAGRKCHSLLDFGSMASTRATADNLEIGSYRTPKGEGFGGQGSFISWVVLPLKIGIKEMKRPGLVVRKIVPPDVDLLLGLDTFERLALPSGLVLIDLLKRTIKFDEDVVIPLIASLSVVMPGKYRLTLLFSKYVFSGFLDNGGAEEELDALSSVIADEEESNVVYTNVLTIADVSTAAATSFPTSIKNKVLKLAFQYAGKGIGDLLKALKELLDETVGTEDHSSLRKMQDARYEELSDRIGNLTYMLTQFMKQGEKPDVKQGKQKRIAINMLSVADHDSTIPLRKMTEEFEKVTKALEVNHKQEMLEFTCALQNALNGRQLAKLIAVGIGTFDTSNKRFQGGSDEMDLSAGMDESNGSYNELQVHHSMAQMAMIMMFLASLSYTVSDLEWREKTAAVSSCDKQFVEQFLKFRLNLVEEEADCPAIDASGVVLVVAFHCSEFVNTMIGDFVIGNRNFTNLLLVTNDLRKENDGLTQLDEIAAKILLEDVEYAGVSDQALYWFIDMPIFPLSTSFCFSLFFKTESMESKLMDYTLKQLRTKNWAMEDTIKLMQRAMQEMRRAMQEMRDSIKQLQLQLDAKGQENTLGQ</sequence>
<dbReference type="InterPro" id="IPR021109">
    <property type="entry name" value="Peptidase_aspartic_dom_sf"/>
</dbReference>